<keyword evidence="2" id="KW-1185">Reference proteome</keyword>
<accession>A0ABF7R0I4</accession>
<reference evidence="1 2" key="1">
    <citation type="journal article" date="2008" name="DNA Res.">
        <title>Comparative genome analysis of Lactobacillus reuteri and Lactobacillus fermentum reveal a genomic island for reuterin and cobalamin production.</title>
        <authorList>
            <person name="Morita H."/>
            <person name="Toh H."/>
            <person name="Fukuda S."/>
            <person name="Horikawa H."/>
            <person name="Oshima K."/>
            <person name="Suzuki T."/>
            <person name="Murakami M."/>
            <person name="Hisamatsu S."/>
            <person name="Kato Y."/>
            <person name="Takizawa T."/>
            <person name="Fukuoka H."/>
            <person name="Yoshimura T."/>
            <person name="Itoh K."/>
            <person name="O'Sullivan D.J."/>
            <person name="McKay L.L."/>
            <person name="Ohno H."/>
            <person name="Kikuchi J."/>
            <person name="Masaoka T."/>
            <person name="Hattori M."/>
        </authorList>
    </citation>
    <scope>NUCLEOTIDE SEQUENCE [LARGE SCALE GENOMIC DNA]</scope>
    <source>
        <strain evidence="2">NBRC 3956 / LMG 18251</strain>
    </source>
</reference>
<dbReference type="AlphaFoldDB" id="A0ABF7R0I4"/>
<proteinExistence type="predicted"/>
<evidence type="ECO:0008006" key="3">
    <source>
        <dbReference type="Google" id="ProtNLM"/>
    </source>
</evidence>
<name>A0ABF7R0I4_LIMF3</name>
<dbReference type="EMBL" id="AP008937">
    <property type="protein sequence ID" value="BAG26440.1"/>
    <property type="molecule type" value="Genomic_DNA"/>
</dbReference>
<protein>
    <recommendedName>
        <fullName evidence="3">Antitoxin SocA-like Panacea domain-containing protein</fullName>
    </recommendedName>
</protein>
<evidence type="ECO:0000313" key="2">
    <source>
        <dbReference type="Proteomes" id="UP000001697"/>
    </source>
</evidence>
<evidence type="ECO:0000313" key="1">
    <source>
        <dbReference type="EMBL" id="BAG26440.1"/>
    </source>
</evidence>
<dbReference type="Proteomes" id="UP000001697">
    <property type="component" value="Chromosome"/>
</dbReference>
<gene>
    <name evidence="1" type="ordered locus">LAF_0104</name>
</gene>
<dbReference type="KEGG" id="lfe:LAF_0104"/>
<sequence length="241" mass="27802">MIQIVVLVAVAPDCRVMYRVTSDDPQVIKQEQKEIAAKLDQLDMVPGIHTLTTDDGTVASLVDKDPYFEGVEDTNSWADFETRVTQMSRLTTTEVAAYMIHKYHLSLHQRYAIQKTLYYLYADHLATEGRLFEGQFVAYDRGPVDSKLLNLMVHDPKRIDRSRFLFHEKIGVGQKRTQVLTAIDEAVDKYLPFFEQEPLVSDPAANPTHRPGTPWQRAYQQGQNTVIDDDLIRRYHYLEEI</sequence>
<organism evidence="1 2">
    <name type="scientific">Limosilactobacillus fermentum (strain NBRC 3956 / LMG 18251)</name>
    <name type="common">Lactobacillus fermentum</name>
    <dbReference type="NCBI Taxonomy" id="334390"/>
    <lineage>
        <taxon>Bacteria</taxon>
        <taxon>Bacillati</taxon>
        <taxon>Bacillota</taxon>
        <taxon>Bacilli</taxon>
        <taxon>Lactobacillales</taxon>
        <taxon>Lactobacillaceae</taxon>
        <taxon>Limosilactobacillus</taxon>
    </lineage>
</organism>